<comment type="caution">
    <text evidence="1">The sequence shown here is derived from an EMBL/GenBank/DDBJ whole genome shotgun (WGS) entry which is preliminary data.</text>
</comment>
<accession>A0A0F4XLF8</accession>
<dbReference type="Gene3D" id="6.10.250.2570">
    <property type="match status" value="1"/>
</dbReference>
<organism evidence="1 2">
    <name type="scientific">Pseudomonas kilonensis</name>
    <dbReference type="NCBI Taxonomy" id="132476"/>
    <lineage>
        <taxon>Bacteria</taxon>
        <taxon>Pseudomonadati</taxon>
        <taxon>Pseudomonadota</taxon>
        <taxon>Gammaproteobacteria</taxon>
        <taxon>Pseudomonadales</taxon>
        <taxon>Pseudomonadaceae</taxon>
        <taxon>Pseudomonas</taxon>
    </lineage>
</organism>
<dbReference type="Proteomes" id="UP000033662">
    <property type="component" value="Unassembled WGS sequence"/>
</dbReference>
<name>A0A0F4XLF8_9PSED</name>
<evidence type="ECO:0000313" key="2">
    <source>
        <dbReference type="Proteomes" id="UP000033662"/>
    </source>
</evidence>
<dbReference type="EMBL" id="JZXC01000015">
    <property type="protein sequence ID" value="KKA06767.1"/>
    <property type="molecule type" value="Genomic_DNA"/>
</dbReference>
<sequence length="95" mass="10770">MGHNSRLGRCSRLYDAREDKRLEEIPMDDEHEQFQQDVLASAHQMTSGETLQVVPNQGQLPSMAVLMGEDDVVLIHKARERLAAPQRVKVSMDDL</sequence>
<proteinExistence type="predicted"/>
<dbReference type="PATRIC" id="fig|132476.4.peg.1395"/>
<protein>
    <submittedName>
        <fullName evidence="1">Uncharacterized protein</fullName>
    </submittedName>
</protein>
<gene>
    <name evidence="1" type="ORF">VP02_16330</name>
</gene>
<evidence type="ECO:0000313" key="1">
    <source>
        <dbReference type="EMBL" id="KKA06767.1"/>
    </source>
</evidence>
<reference evidence="1 2" key="1">
    <citation type="submission" date="2015-03" db="EMBL/GenBank/DDBJ databases">
        <title>Pseudomonas fluorescens 1855-344 Genome sequencing and assembly.</title>
        <authorList>
            <person name="Eng W.W.H."/>
            <person name="Gan H.M."/>
            <person name="Savka M.A."/>
        </authorList>
    </citation>
    <scope>NUCLEOTIDE SEQUENCE [LARGE SCALE GENOMIC DNA]</scope>
    <source>
        <strain evidence="1 2">1855-344</strain>
    </source>
</reference>
<dbReference type="AlphaFoldDB" id="A0A0F4XLF8"/>